<keyword evidence="3" id="KW-1185">Reference proteome</keyword>
<accession>A0A1I2Q6X5</accession>
<gene>
    <name evidence="1" type="ORF">DBY38_12280</name>
    <name evidence="2" type="ORF">SAMN04487885_13715</name>
</gene>
<reference evidence="2 3" key="1">
    <citation type="submission" date="2016-10" db="EMBL/GenBank/DDBJ databases">
        <authorList>
            <person name="de Groot N.N."/>
        </authorList>
    </citation>
    <scope>NUCLEOTIDE SEQUENCE [LARGE SCALE GENOMIC DNA]</scope>
    <source>
        <strain evidence="2 3">NLAE-zl-G419</strain>
    </source>
</reference>
<dbReference type="Gene3D" id="3.40.50.1110">
    <property type="entry name" value="SGNH hydrolase"/>
    <property type="match status" value="1"/>
</dbReference>
<dbReference type="Proteomes" id="UP000182135">
    <property type="component" value="Unassembled WGS sequence"/>
</dbReference>
<dbReference type="SUPFAM" id="SSF52266">
    <property type="entry name" value="SGNH hydrolase"/>
    <property type="match status" value="1"/>
</dbReference>
<dbReference type="Proteomes" id="UP000246114">
    <property type="component" value="Unassembled WGS sequence"/>
</dbReference>
<evidence type="ECO:0000313" key="1">
    <source>
        <dbReference type="EMBL" id="PWL52090.1"/>
    </source>
</evidence>
<sequence length="310" mass="36321">MRFKNIIKPVAFVGIFLIILGSLSPFFRQVISKKAIEIEPQNTIDYLIIGDSEATTSISPMEIWNKHGFTGYNLGAPAQRLQETYYSLKNALKNQKPQVVLLETNATCRAFGVNGEINKLFGSIFKNNFEVYKNHNKWKEFNSQNDSEKSKRIRTNILRGFRYDEKIEPYTKGPYVRETDAVEKIPKVPMYYLNKIVELCKENDIQLILYTVPSPVNWNYKRYNGIKDFAERNKLPFLDLNLKTEELGIDWATDTYDKGDHLNFFGAQKLTSYIGNYLSENSKLIDHREDEKYLFWNDIWKKYLKITNKN</sequence>
<evidence type="ECO:0000313" key="4">
    <source>
        <dbReference type="Proteomes" id="UP000246114"/>
    </source>
</evidence>
<dbReference type="OrthoDB" id="9796702at2"/>
<dbReference type="EMBL" id="QAMZ01000052">
    <property type="protein sequence ID" value="PWL52090.1"/>
    <property type="molecule type" value="Genomic_DNA"/>
</dbReference>
<evidence type="ECO:0008006" key="5">
    <source>
        <dbReference type="Google" id="ProtNLM"/>
    </source>
</evidence>
<dbReference type="RefSeq" id="WP_074846656.1">
    <property type="nucleotide sequence ID" value="NZ_CABMJC010000004.1"/>
</dbReference>
<name>A0A1I2Q6X5_9CLOT</name>
<organism evidence="2 3">
    <name type="scientific">Clostridium cadaveris</name>
    <dbReference type="NCBI Taxonomy" id="1529"/>
    <lineage>
        <taxon>Bacteria</taxon>
        <taxon>Bacillati</taxon>
        <taxon>Bacillota</taxon>
        <taxon>Clostridia</taxon>
        <taxon>Eubacteriales</taxon>
        <taxon>Clostridiaceae</taxon>
        <taxon>Clostridium</taxon>
    </lineage>
</organism>
<evidence type="ECO:0000313" key="2">
    <source>
        <dbReference type="EMBL" id="SFG24225.1"/>
    </source>
</evidence>
<dbReference type="AlphaFoldDB" id="A0A1I2Q6X5"/>
<protein>
    <recommendedName>
        <fullName evidence="5">SGNH/GDSL hydrolase family protein</fullName>
    </recommendedName>
</protein>
<dbReference type="eggNOG" id="COG2755">
    <property type="taxonomic scope" value="Bacteria"/>
</dbReference>
<dbReference type="GeneID" id="90543136"/>
<evidence type="ECO:0000313" key="3">
    <source>
        <dbReference type="Proteomes" id="UP000182135"/>
    </source>
</evidence>
<dbReference type="InterPro" id="IPR036514">
    <property type="entry name" value="SGNH_hydro_sf"/>
</dbReference>
<dbReference type="STRING" id="1529.SAMN04487885_13715"/>
<dbReference type="EMBL" id="FOOE01000037">
    <property type="protein sequence ID" value="SFG24225.1"/>
    <property type="molecule type" value="Genomic_DNA"/>
</dbReference>
<proteinExistence type="predicted"/>
<reference evidence="1 4" key="2">
    <citation type="submission" date="2018-03" db="EMBL/GenBank/DDBJ databases">
        <title>The uncultured portion of the human microbiome is neutrally assembled.</title>
        <authorList>
            <person name="Jeraldo P."/>
            <person name="Boardman L."/>
            <person name="White B.A."/>
            <person name="Nelson H."/>
            <person name="Goldenfeld N."/>
            <person name="Chia N."/>
        </authorList>
    </citation>
    <scope>NUCLEOTIDE SEQUENCE [LARGE SCALE GENOMIC DNA]</scope>
    <source>
        <strain evidence="1">CIM:MAG 903</strain>
    </source>
</reference>